<name>A0A2Z7A5U7_9LAMI</name>
<gene>
    <name evidence="1" type="ORF">F511_43961</name>
</gene>
<dbReference type="AlphaFoldDB" id="A0A2Z7A5U7"/>
<evidence type="ECO:0000313" key="2">
    <source>
        <dbReference type="Proteomes" id="UP000250235"/>
    </source>
</evidence>
<evidence type="ECO:0000313" key="1">
    <source>
        <dbReference type="EMBL" id="KZV14260.1"/>
    </source>
</evidence>
<protein>
    <submittedName>
        <fullName evidence="1">Pentatricopeptide repeat-containing protein mitochondrial</fullName>
    </submittedName>
</protein>
<dbReference type="Proteomes" id="UP000250235">
    <property type="component" value="Unassembled WGS sequence"/>
</dbReference>
<accession>A0A2Z7A5U7</accession>
<sequence length="160" mass="18559">MSYADAVDKAMDIEEGLQNHGSRVRPQVVQGNRPMVPGVQPSQSVQSSLMDLYIKINKYMEVICTAKSDLEESVLERNLEDLSNRRNLVCLKEEKKQEMRYEGKKIIRDPMKKSKKSGSIKDTRNLRSKNLFRSEVCEERKIRLSVKDQMKQFMSTTRSN</sequence>
<dbReference type="EMBL" id="KV021156">
    <property type="protein sequence ID" value="KZV14260.1"/>
    <property type="molecule type" value="Genomic_DNA"/>
</dbReference>
<proteinExistence type="predicted"/>
<organism evidence="1 2">
    <name type="scientific">Dorcoceras hygrometricum</name>
    <dbReference type="NCBI Taxonomy" id="472368"/>
    <lineage>
        <taxon>Eukaryota</taxon>
        <taxon>Viridiplantae</taxon>
        <taxon>Streptophyta</taxon>
        <taxon>Embryophyta</taxon>
        <taxon>Tracheophyta</taxon>
        <taxon>Spermatophyta</taxon>
        <taxon>Magnoliopsida</taxon>
        <taxon>eudicotyledons</taxon>
        <taxon>Gunneridae</taxon>
        <taxon>Pentapetalae</taxon>
        <taxon>asterids</taxon>
        <taxon>lamiids</taxon>
        <taxon>Lamiales</taxon>
        <taxon>Gesneriaceae</taxon>
        <taxon>Didymocarpoideae</taxon>
        <taxon>Trichosporeae</taxon>
        <taxon>Loxocarpinae</taxon>
        <taxon>Dorcoceras</taxon>
    </lineage>
</organism>
<keyword evidence="2" id="KW-1185">Reference proteome</keyword>
<reference evidence="1 2" key="1">
    <citation type="journal article" date="2015" name="Proc. Natl. Acad. Sci. U.S.A.">
        <title>The resurrection genome of Boea hygrometrica: A blueprint for survival of dehydration.</title>
        <authorList>
            <person name="Xiao L."/>
            <person name="Yang G."/>
            <person name="Zhang L."/>
            <person name="Yang X."/>
            <person name="Zhao S."/>
            <person name="Ji Z."/>
            <person name="Zhou Q."/>
            <person name="Hu M."/>
            <person name="Wang Y."/>
            <person name="Chen M."/>
            <person name="Xu Y."/>
            <person name="Jin H."/>
            <person name="Xiao X."/>
            <person name="Hu G."/>
            <person name="Bao F."/>
            <person name="Hu Y."/>
            <person name="Wan P."/>
            <person name="Li L."/>
            <person name="Deng X."/>
            <person name="Kuang T."/>
            <person name="Xiang C."/>
            <person name="Zhu J.K."/>
            <person name="Oliver M.J."/>
            <person name="He Y."/>
        </authorList>
    </citation>
    <scope>NUCLEOTIDE SEQUENCE [LARGE SCALE GENOMIC DNA]</scope>
    <source>
        <strain evidence="2">cv. XS01</strain>
    </source>
</reference>